<organism evidence="2 3">
    <name type="scientific">Candidatus Brevifilum fermentans</name>
    <dbReference type="NCBI Taxonomy" id="1986204"/>
    <lineage>
        <taxon>Bacteria</taxon>
        <taxon>Bacillati</taxon>
        <taxon>Chloroflexota</taxon>
        <taxon>Anaerolineae</taxon>
        <taxon>Anaerolineales</taxon>
        <taxon>Anaerolineaceae</taxon>
        <taxon>Candidatus Brevifilum</taxon>
    </lineage>
</organism>
<dbReference type="PROSITE" id="PS50146">
    <property type="entry name" value="DAGK"/>
    <property type="match status" value="1"/>
</dbReference>
<gene>
    <name evidence="2" type="ORF">CFX1CAM_1443</name>
</gene>
<proteinExistence type="predicted"/>
<reference evidence="3" key="1">
    <citation type="submission" date="2017-05" db="EMBL/GenBank/DDBJ databases">
        <authorList>
            <person name="Kirkegaard R."/>
            <person name="Mcilroy J S."/>
        </authorList>
    </citation>
    <scope>NUCLEOTIDE SEQUENCE [LARGE SCALE GENOMIC DNA]</scope>
</reference>
<dbReference type="PANTHER" id="PTHR30492">
    <property type="entry name" value="METHYLGLYOXAL SYNTHASE"/>
    <property type="match status" value="1"/>
</dbReference>
<dbReference type="GO" id="GO:0016301">
    <property type="term" value="F:kinase activity"/>
    <property type="evidence" value="ECO:0007669"/>
    <property type="project" value="InterPro"/>
</dbReference>
<name>A0A1Y6K6I6_9CHLR</name>
<dbReference type="InterPro" id="IPR004363">
    <property type="entry name" value="Methylgl_synth"/>
</dbReference>
<dbReference type="PANTHER" id="PTHR30492:SF0">
    <property type="entry name" value="METHYLGLYOXAL SYNTHASE"/>
    <property type="match status" value="1"/>
</dbReference>
<evidence type="ECO:0000259" key="1">
    <source>
        <dbReference type="PROSITE" id="PS50146"/>
    </source>
</evidence>
<feature type="domain" description="DAGKc" evidence="1">
    <location>
        <begin position="2"/>
        <end position="135"/>
    </location>
</feature>
<dbReference type="RefSeq" id="WP_157891775.1">
    <property type="nucleotide sequence ID" value="NZ_LT859958.1"/>
</dbReference>
<dbReference type="Gene3D" id="2.60.200.40">
    <property type="match status" value="1"/>
</dbReference>
<accession>A0A1Y6K6I6</accession>
<dbReference type="EMBL" id="LT859958">
    <property type="protein sequence ID" value="SMX54508.1"/>
    <property type="molecule type" value="Genomic_DNA"/>
</dbReference>
<dbReference type="InterPro" id="IPR045540">
    <property type="entry name" value="YegS/DAGK_C"/>
</dbReference>
<dbReference type="KEGG" id="abat:CFX1CAM_1443"/>
<dbReference type="Pfam" id="PF19279">
    <property type="entry name" value="YegS_C"/>
    <property type="match status" value="1"/>
</dbReference>
<sequence>MPKRKKALLFFNSKSGHSREEYHCDLFRAFFDQKQIDLDLVYVPDEFERIRTRIDTALSEDVDFLIVAGGDGTVSMVGTHLVGKNASLGIVPLGTGNLLAKALHIPQDIEQALELIVSKNPNKVCIDTFKLDERNFLLNISVGLSPKLMDSVHSHQKQRMGVFAYLIYFFQQVLGLKLHKVFIDCDQRKFSVMASEVLITNISTAGVDPLTWSENIFLDDGIMDLLIFRAANVWDTIRVARSIIFHKEKINPLIKFFKVREYCVVETQAPMTTQADGDVIGKTPFKIEVIPNSLSIIAGNNPQEN</sequence>
<dbReference type="GO" id="GO:0005829">
    <property type="term" value="C:cytosol"/>
    <property type="evidence" value="ECO:0007669"/>
    <property type="project" value="TreeGrafter"/>
</dbReference>
<dbReference type="InterPro" id="IPR016064">
    <property type="entry name" value="NAD/diacylglycerol_kinase_sf"/>
</dbReference>
<dbReference type="InterPro" id="IPR017438">
    <property type="entry name" value="ATP-NAD_kinase_N"/>
</dbReference>
<dbReference type="OrthoDB" id="3171056at2"/>
<dbReference type="SMART" id="SM00046">
    <property type="entry name" value="DAGKc"/>
    <property type="match status" value="1"/>
</dbReference>
<dbReference type="Pfam" id="PF00781">
    <property type="entry name" value="DAGK_cat"/>
    <property type="match status" value="1"/>
</dbReference>
<keyword evidence="3" id="KW-1185">Reference proteome</keyword>
<dbReference type="Proteomes" id="UP000195514">
    <property type="component" value="Chromosome I"/>
</dbReference>
<dbReference type="SUPFAM" id="SSF111331">
    <property type="entry name" value="NAD kinase/diacylglycerol kinase-like"/>
    <property type="match status" value="1"/>
</dbReference>
<dbReference type="AlphaFoldDB" id="A0A1Y6K6I6"/>
<protein>
    <recommendedName>
        <fullName evidence="1">DAGKc domain-containing protein</fullName>
    </recommendedName>
</protein>
<dbReference type="Gene3D" id="3.40.50.10330">
    <property type="entry name" value="Probable inorganic polyphosphate/atp-NAD kinase, domain 1"/>
    <property type="match status" value="1"/>
</dbReference>
<dbReference type="GO" id="GO:0008929">
    <property type="term" value="F:methylglyoxal synthase activity"/>
    <property type="evidence" value="ECO:0007669"/>
    <property type="project" value="InterPro"/>
</dbReference>
<evidence type="ECO:0000313" key="3">
    <source>
        <dbReference type="Proteomes" id="UP000195514"/>
    </source>
</evidence>
<evidence type="ECO:0000313" key="2">
    <source>
        <dbReference type="EMBL" id="SMX54508.1"/>
    </source>
</evidence>
<dbReference type="InterPro" id="IPR001206">
    <property type="entry name" value="Diacylglycerol_kinase_cat_dom"/>
</dbReference>
<dbReference type="GO" id="GO:0019242">
    <property type="term" value="P:methylglyoxal biosynthetic process"/>
    <property type="evidence" value="ECO:0007669"/>
    <property type="project" value="InterPro"/>
</dbReference>